<name>A0ABN7XGR8_GIGMA</name>
<accession>A0ABN7XGR8</accession>
<dbReference type="InterPro" id="IPR036388">
    <property type="entry name" value="WH-like_DNA-bd_sf"/>
</dbReference>
<feature type="non-terminal residue" evidence="1">
    <location>
        <position position="98"/>
    </location>
</feature>
<dbReference type="Proteomes" id="UP000789901">
    <property type="component" value="Unassembled WGS sequence"/>
</dbReference>
<protein>
    <submittedName>
        <fullName evidence="1">30231_t:CDS:1</fullName>
    </submittedName>
</protein>
<dbReference type="Gene3D" id="1.10.10.10">
    <property type="entry name" value="Winged helix-like DNA-binding domain superfamily/Winged helix DNA-binding domain"/>
    <property type="match status" value="1"/>
</dbReference>
<keyword evidence="2" id="KW-1185">Reference proteome</keyword>
<reference evidence="1 2" key="1">
    <citation type="submission" date="2021-06" db="EMBL/GenBank/DDBJ databases">
        <authorList>
            <person name="Kallberg Y."/>
            <person name="Tangrot J."/>
            <person name="Rosling A."/>
        </authorList>
    </citation>
    <scope>NUCLEOTIDE SEQUENCE [LARGE SCALE GENOMIC DNA]</scope>
    <source>
        <strain evidence="1 2">120-4 pot B 10/14</strain>
    </source>
</reference>
<organism evidence="1 2">
    <name type="scientific">Gigaspora margarita</name>
    <dbReference type="NCBI Taxonomy" id="4874"/>
    <lineage>
        <taxon>Eukaryota</taxon>
        <taxon>Fungi</taxon>
        <taxon>Fungi incertae sedis</taxon>
        <taxon>Mucoromycota</taxon>
        <taxon>Glomeromycotina</taxon>
        <taxon>Glomeromycetes</taxon>
        <taxon>Diversisporales</taxon>
        <taxon>Gigasporaceae</taxon>
        <taxon>Gigaspora</taxon>
    </lineage>
</organism>
<sequence>DPVPQPCNFCDNCAMHIKDKVKLKDIKTEILDLLKVVEVLGKNNDKPIVSLDIIDLLHTKALAKLALADLVRHRFVNQTIWLEQKTSTAYLTSTIIVQ</sequence>
<comment type="caution">
    <text evidence="1">The sequence shown here is derived from an EMBL/GenBank/DDBJ whole genome shotgun (WGS) entry which is preliminary data.</text>
</comment>
<gene>
    <name evidence="1" type="ORF">GMARGA_LOCUS43031</name>
</gene>
<feature type="non-terminal residue" evidence="1">
    <location>
        <position position="1"/>
    </location>
</feature>
<evidence type="ECO:0000313" key="1">
    <source>
        <dbReference type="EMBL" id="CAG8854210.1"/>
    </source>
</evidence>
<proteinExistence type="predicted"/>
<dbReference type="EMBL" id="CAJVQB010134711">
    <property type="protein sequence ID" value="CAG8854210.1"/>
    <property type="molecule type" value="Genomic_DNA"/>
</dbReference>
<evidence type="ECO:0000313" key="2">
    <source>
        <dbReference type="Proteomes" id="UP000789901"/>
    </source>
</evidence>